<gene>
    <name evidence="6" type="ORF">ESZ91_11455</name>
</gene>
<feature type="domain" description="Carbohydrate kinase FGGY C-terminal" evidence="5">
    <location>
        <begin position="281"/>
        <end position="442"/>
    </location>
</feature>
<evidence type="ECO:0000313" key="6">
    <source>
        <dbReference type="EMBL" id="RXZ57958.1"/>
    </source>
</evidence>
<evidence type="ECO:0000256" key="3">
    <source>
        <dbReference type="ARBA" id="ARBA00022777"/>
    </source>
</evidence>
<dbReference type="InterPro" id="IPR018485">
    <property type="entry name" value="FGGY_C"/>
</dbReference>
<dbReference type="GO" id="GO:0005975">
    <property type="term" value="P:carbohydrate metabolic process"/>
    <property type="evidence" value="ECO:0007669"/>
    <property type="project" value="InterPro"/>
</dbReference>
<dbReference type="Gene3D" id="3.30.420.40">
    <property type="match status" value="2"/>
</dbReference>
<accession>A0A4Q2K4P1</accession>
<dbReference type="InterPro" id="IPR000577">
    <property type="entry name" value="Carb_kinase_FGGY"/>
</dbReference>
<comment type="caution">
    <text evidence="6">The sequence shown here is derived from an EMBL/GenBank/DDBJ whole genome shotgun (WGS) entry which is preliminary data.</text>
</comment>
<dbReference type="CDD" id="cd07773">
    <property type="entry name" value="ASKHA_NBD_FGGY_FK"/>
    <property type="match status" value="1"/>
</dbReference>
<reference evidence="6 7" key="1">
    <citation type="journal article" date="2019" name="Gut">
        <title>Antibiotics-induced monodominance of a novel gut bacterial order.</title>
        <authorList>
            <person name="Hildebrand F."/>
            <person name="Moitinho-Silva L."/>
            <person name="Blasche S."/>
            <person name="Jahn M.T."/>
            <person name="Gossmann T.I."/>
            <person name="Heuerta-Cepas J."/>
            <person name="Hercog R."/>
            <person name="Luetge M."/>
            <person name="Bahram M."/>
            <person name="Pryszlak A."/>
            <person name="Alves R.J."/>
            <person name="Waszak S.M."/>
            <person name="Zhu A."/>
            <person name="Ye L."/>
            <person name="Costea P.I."/>
            <person name="Aalvink S."/>
            <person name="Belzer C."/>
            <person name="Forslund S.K."/>
            <person name="Sunagawa S."/>
            <person name="Hentschel U."/>
            <person name="Merten C."/>
            <person name="Patil K.R."/>
            <person name="Benes V."/>
            <person name="Bork P."/>
        </authorList>
    </citation>
    <scope>NUCLEOTIDE SEQUENCE [LARGE SCALE GENOMIC DNA]</scope>
    <source>
        <strain evidence="6 7">HDS1380</strain>
    </source>
</reference>
<dbReference type="Proteomes" id="UP000291269">
    <property type="component" value="Unassembled WGS sequence"/>
</dbReference>
<protein>
    <recommendedName>
        <fullName evidence="8">Carbohydrate kinase</fullName>
    </recommendedName>
</protein>
<dbReference type="OrthoDB" id="9805576at2"/>
<sequence length="490" mass="54231">MNYLSLDVGTTCCKCQLFSDKGEILEYKITEYPLKQAEGELYVDIAAIRGRVFSMISEVAAKREVSSVCISTFGESFVLLDKNDEILFDPMLYTDARGAEQAEMISEKFTNEYLFQNLGSLPQSLFSVSKLLWLKQNRPEIFARADKAMLICDYLGYLLTGERAIDYALASRTGAFHIGKLTFDEDFLNELGVPVSLFSTPMPTGSIVGMIKKSVAKDLGLSEHCMLVLGSHDQICAALGAGVVKEGDAVDGMGTVECITTVFSKKPSDCTMGEQGYPCVPYAVKGLYCTYMFNYSNGSLVSWFKDELLHGYRGNEENFFSYIEKDMKRAPTGILTLPYFGGAATPYQNIHAKGAILNLTLRATDRDVYRSVMEGTAMEMRLNLETASAYGIKVTGATATGGGANSGLWLQAKADIENIPFRTLRSSEGGLCGCAMLQSVAMGQFADLEEAAKLFVQYREEFFPDADLHAAYEEQYSKYKKLYQTLKEFY</sequence>
<dbReference type="InterPro" id="IPR043129">
    <property type="entry name" value="ATPase_NBD"/>
</dbReference>
<dbReference type="RefSeq" id="WP_129227414.1">
    <property type="nucleotide sequence ID" value="NZ_SDOZ01000005.1"/>
</dbReference>
<keyword evidence="2" id="KW-0808">Transferase</keyword>
<dbReference type="InterPro" id="IPR018484">
    <property type="entry name" value="FGGY_N"/>
</dbReference>
<name>A0A4Q2K4P1_9FIRM</name>
<evidence type="ECO:0000256" key="1">
    <source>
        <dbReference type="ARBA" id="ARBA00009156"/>
    </source>
</evidence>
<evidence type="ECO:0000259" key="4">
    <source>
        <dbReference type="Pfam" id="PF00370"/>
    </source>
</evidence>
<dbReference type="Pfam" id="PF02782">
    <property type="entry name" value="FGGY_C"/>
    <property type="match status" value="1"/>
</dbReference>
<dbReference type="GO" id="GO:0016301">
    <property type="term" value="F:kinase activity"/>
    <property type="evidence" value="ECO:0007669"/>
    <property type="project" value="UniProtKB-KW"/>
</dbReference>
<evidence type="ECO:0008006" key="8">
    <source>
        <dbReference type="Google" id="ProtNLM"/>
    </source>
</evidence>
<keyword evidence="7" id="KW-1185">Reference proteome</keyword>
<dbReference type="SUPFAM" id="SSF53067">
    <property type="entry name" value="Actin-like ATPase domain"/>
    <property type="match status" value="2"/>
</dbReference>
<proteinExistence type="inferred from homology"/>
<dbReference type="Pfam" id="PF00370">
    <property type="entry name" value="FGGY_N"/>
    <property type="match status" value="1"/>
</dbReference>
<evidence type="ECO:0000313" key="7">
    <source>
        <dbReference type="Proteomes" id="UP000291269"/>
    </source>
</evidence>
<evidence type="ECO:0000259" key="5">
    <source>
        <dbReference type="Pfam" id="PF02782"/>
    </source>
</evidence>
<organism evidence="6 7">
    <name type="scientific">Candidatus Borkfalkia ceftriaxoniphila</name>
    <dbReference type="NCBI Taxonomy" id="2508949"/>
    <lineage>
        <taxon>Bacteria</taxon>
        <taxon>Bacillati</taxon>
        <taxon>Bacillota</taxon>
        <taxon>Clostridia</taxon>
        <taxon>Christensenellales</taxon>
        <taxon>Christensenellaceae</taxon>
        <taxon>Candidatus Borkfalkia</taxon>
    </lineage>
</organism>
<dbReference type="InterPro" id="IPR050406">
    <property type="entry name" value="FGGY_Carb_Kinase"/>
</dbReference>
<dbReference type="PIRSF" id="PIRSF000538">
    <property type="entry name" value="GlpK"/>
    <property type="match status" value="1"/>
</dbReference>
<evidence type="ECO:0000256" key="2">
    <source>
        <dbReference type="ARBA" id="ARBA00022679"/>
    </source>
</evidence>
<keyword evidence="3" id="KW-0418">Kinase</keyword>
<feature type="domain" description="Carbohydrate kinase FGGY N-terminal" evidence="4">
    <location>
        <begin position="3"/>
        <end position="240"/>
    </location>
</feature>
<dbReference type="AlphaFoldDB" id="A0A4Q2K4P1"/>
<dbReference type="EMBL" id="SDOZ01000005">
    <property type="protein sequence ID" value="RXZ57958.1"/>
    <property type="molecule type" value="Genomic_DNA"/>
</dbReference>
<dbReference type="PANTHER" id="PTHR43095">
    <property type="entry name" value="SUGAR KINASE"/>
    <property type="match status" value="1"/>
</dbReference>
<comment type="similarity">
    <text evidence="1">Belongs to the FGGY kinase family.</text>
</comment>